<dbReference type="Pfam" id="PF03313">
    <property type="entry name" value="SDH_alpha"/>
    <property type="match status" value="1"/>
</dbReference>
<dbReference type="PIRSF" id="PIRSF006054">
    <property type="entry name" value="UCP006054"/>
    <property type="match status" value="1"/>
</dbReference>
<evidence type="ECO:0000256" key="1">
    <source>
        <dbReference type="HAMAP-Rule" id="MF_01845"/>
    </source>
</evidence>
<dbReference type="InterPro" id="IPR005130">
    <property type="entry name" value="Ser_deHydtase-like_asu"/>
</dbReference>
<dbReference type="STRING" id="1403537.Q428_06775"/>
<comment type="similarity">
    <text evidence="1">Belongs to the UPF0597 family.</text>
</comment>
<sequence>MVDKNLIVNILKQEVVPALGCTEPVAVALCAAAAYQTVKGDIKKIDVKVSPNIYKNGMSVGIPGIDNVGLNFAAALGAVGGNPQLKLQVLNDVKDEHKTACLKLIEERKVVVSVEENMGNFFIGCNVETSSGVGVCHIKNSHSNIVYLAADNKVIFENNETAVTSTTALSPKLKEYNLMDALNTIKEMDYEELLFMLDGAKMNMEIAKVGLEHNFGMRIGKNIKNLIEKGILADDLYHNVVMMTAAGSDARMSGHFMPVMSSAGSGNHGLTAIIPVAVVAQKLNKKDEELAKALAISHITTIYIKQYTGRLSAICGCGVAAATGAAVAICYLLGGWEKEFKNTISNMVGDVTGMICDGAKAGCAIKLSTAAGAALKAALLAMNGSFVPFDNGVVGMTMDDTIKNLGRVCAEGMVQTDKVILNIMVEKNIVNIEC</sequence>
<dbReference type="Proteomes" id="UP000019681">
    <property type="component" value="Unassembled WGS sequence"/>
</dbReference>
<dbReference type="InterPro" id="IPR021144">
    <property type="entry name" value="UPF0597"/>
</dbReference>
<comment type="caution">
    <text evidence="3">The sequence shown here is derived from an EMBL/GenBank/DDBJ whole genome shotgun (WGS) entry which is preliminary data.</text>
</comment>
<dbReference type="GO" id="GO:0080146">
    <property type="term" value="F:L-cysteine desulfhydrase activity"/>
    <property type="evidence" value="ECO:0007669"/>
    <property type="project" value="TreeGrafter"/>
</dbReference>
<protein>
    <recommendedName>
        <fullName evidence="1">UPF0597 protein Q428_06775</fullName>
    </recommendedName>
</protein>
<dbReference type="PANTHER" id="PTHR30501">
    <property type="entry name" value="UPF0597 PROTEIN YHAM"/>
    <property type="match status" value="1"/>
</dbReference>
<evidence type="ECO:0000313" key="3">
    <source>
        <dbReference type="EMBL" id="EYE88656.1"/>
    </source>
</evidence>
<dbReference type="AlphaFoldDB" id="A0A017RVN8"/>
<evidence type="ECO:0000259" key="2">
    <source>
        <dbReference type="Pfam" id="PF03313"/>
    </source>
</evidence>
<accession>A0A017RVN8</accession>
<gene>
    <name evidence="3" type="ORF">Q428_06775</name>
</gene>
<reference evidence="3 4" key="1">
    <citation type="journal article" date="2014" name="Genome Announc.">
        <title>Draft Genome Sequence of Fervidicella metallireducens Strain AeBT, an Iron-Reducing Thermoanaerobe from the Great Artesian Basin.</title>
        <authorList>
            <person name="Patel B.K."/>
        </authorList>
    </citation>
    <scope>NUCLEOTIDE SEQUENCE [LARGE SCALE GENOMIC DNA]</scope>
    <source>
        <strain evidence="3 4">AeB</strain>
    </source>
</reference>
<name>A0A017RVN8_9CLOT</name>
<feature type="domain" description="Serine dehydratase-like alpha subunit" evidence="2">
    <location>
        <begin position="162"/>
        <end position="422"/>
    </location>
</feature>
<keyword evidence="4" id="KW-1185">Reference proteome</keyword>
<evidence type="ECO:0000313" key="4">
    <source>
        <dbReference type="Proteomes" id="UP000019681"/>
    </source>
</evidence>
<dbReference type="GO" id="GO:0019450">
    <property type="term" value="P:L-cysteine catabolic process to pyruvate"/>
    <property type="evidence" value="ECO:0007669"/>
    <property type="project" value="TreeGrafter"/>
</dbReference>
<organism evidence="3 4">
    <name type="scientific">Fervidicella metallireducens AeB</name>
    <dbReference type="NCBI Taxonomy" id="1403537"/>
    <lineage>
        <taxon>Bacteria</taxon>
        <taxon>Bacillati</taxon>
        <taxon>Bacillota</taxon>
        <taxon>Clostridia</taxon>
        <taxon>Eubacteriales</taxon>
        <taxon>Clostridiaceae</taxon>
        <taxon>Fervidicella</taxon>
    </lineage>
</organism>
<proteinExistence type="inferred from homology"/>
<dbReference type="EMBL" id="AZQP01000016">
    <property type="protein sequence ID" value="EYE88656.1"/>
    <property type="molecule type" value="Genomic_DNA"/>
</dbReference>
<dbReference type="PANTHER" id="PTHR30501:SF2">
    <property type="entry name" value="UPF0597 PROTEIN YHAM"/>
    <property type="match status" value="1"/>
</dbReference>
<dbReference type="HAMAP" id="MF_01845">
    <property type="entry name" value="UPF0597"/>
    <property type="match status" value="1"/>
</dbReference>